<dbReference type="STRING" id="5364.A0A5C3NDN6"/>
<feature type="compositionally biased region" description="Low complexity" evidence="1">
    <location>
        <begin position="31"/>
        <end position="55"/>
    </location>
</feature>
<reference evidence="2 3" key="1">
    <citation type="journal article" date="2019" name="Nat. Ecol. Evol.">
        <title>Megaphylogeny resolves global patterns of mushroom evolution.</title>
        <authorList>
            <person name="Varga T."/>
            <person name="Krizsan K."/>
            <person name="Foldi C."/>
            <person name="Dima B."/>
            <person name="Sanchez-Garcia M."/>
            <person name="Sanchez-Ramirez S."/>
            <person name="Szollosi G.J."/>
            <person name="Szarkandi J.G."/>
            <person name="Papp V."/>
            <person name="Albert L."/>
            <person name="Andreopoulos W."/>
            <person name="Angelini C."/>
            <person name="Antonin V."/>
            <person name="Barry K.W."/>
            <person name="Bougher N.L."/>
            <person name="Buchanan P."/>
            <person name="Buyck B."/>
            <person name="Bense V."/>
            <person name="Catcheside P."/>
            <person name="Chovatia M."/>
            <person name="Cooper J."/>
            <person name="Damon W."/>
            <person name="Desjardin D."/>
            <person name="Finy P."/>
            <person name="Geml J."/>
            <person name="Haridas S."/>
            <person name="Hughes K."/>
            <person name="Justo A."/>
            <person name="Karasinski D."/>
            <person name="Kautmanova I."/>
            <person name="Kiss B."/>
            <person name="Kocsube S."/>
            <person name="Kotiranta H."/>
            <person name="LaButti K.M."/>
            <person name="Lechner B.E."/>
            <person name="Liimatainen K."/>
            <person name="Lipzen A."/>
            <person name="Lukacs Z."/>
            <person name="Mihaltcheva S."/>
            <person name="Morgado L.N."/>
            <person name="Niskanen T."/>
            <person name="Noordeloos M.E."/>
            <person name="Ohm R.A."/>
            <person name="Ortiz-Santana B."/>
            <person name="Ovrebo C."/>
            <person name="Racz N."/>
            <person name="Riley R."/>
            <person name="Savchenko A."/>
            <person name="Shiryaev A."/>
            <person name="Soop K."/>
            <person name="Spirin V."/>
            <person name="Szebenyi C."/>
            <person name="Tomsovsky M."/>
            <person name="Tulloss R.E."/>
            <person name="Uehling J."/>
            <person name="Grigoriev I.V."/>
            <person name="Vagvolgyi C."/>
            <person name="Papp T."/>
            <person name="Martin F.M."/>
            <person name="Miettinen O."/>
            <person name="Hibbett D.S."/>
            <person name="Nagy L.G."/>
        </authorList>
    </citation>
    <scope>NUCLEOTIDE SEQUENCE [LARGE SCALE GENOMIC DNA]</scope>
    <source>
        <strain evidence="2 3">OMC1185</strain>
    </source>
</reference>
<organism evidence="2 3">
    <name type="scientific">Heliocybe sulcata</name>
    <dbReference type="NCBI Taxonomy" id="5364"/>
    <lineage>
        <taxon>Eukaryota</taxon>
        <taxon>Fungi</taxon>
        <taxon>Dikarya</taxon>
        <taxon>Basidiomycota</taxon>
        <taxon>Agaricomycotina</taxon>
        <taxon>Agaricomycetes</taxon>
        <taxon>Gloeophyllales</taxon>
        <taxon>Gloeophyllaceae</taxon>
        <taxon>Heliocybe</taxon>
    </lineage>
</organism>
<dbReference type="AlphaFoldDB" id="A0A5C3NDN6"/>
<name>A0A5C3NDN6_9AGAM</name>
<protein>
    <submittedName>
        <fullName evidence="2">Uncharacterized protein</fullName>
    </submittedName>
</protein>
<keyword evidence="3" id="KW-1185">Reference proteome</keyword>
<sequence>MALRVTSTAKKSAATGIVSKATGRASAAPTSASITRSKPSASSSSAKAASATSNKAGRDLLKYAQSSTSSTNSSRAGKSGEGSTNSKAEGGSQPQVRRAAQLSASVVPSVSTSKLPPKPPVLKPLDPSDTLQVAAQLYAWLYMNSSLKKAQKASEAAAKDAIDRFREQLQEQESGIADQRIRYEAERLISFLEELASDEIAEDVAWVLQTLVQNEESCSCALSEALRLSEQGRSDVDYVSPMQRPNRLLDELGRLKYECVHLETTISLVLSKICQEASYLRPVLEAHLQVLRSRLTNLGTAVELVLNLKENIGMWLEKESLAIVRTGY</sequence>
<evidence type="ECO:0000256" key="1">
    <source>
        <dbReference type="SAM" id="MobiDB-lite"/>
    </source>
</evidence>
<dbReference type="OrthoDB" id="2803656at2759"/>
<dbReference type="Proteomes" id="UP000305948">
    <property type="component" value="Unassembled WGS sequence"/>
</dbReference>
<feature type="compositionally biased region" description="Polar residues" evidence="1">
    <location>
        <begin position="1"/>
        <end position="10"/>
    </location>
</feature>
<proteinExistence type="predicted"/>
<evidence type="ECO:0000313" key="2">
    <source>
        <dbReference type="EMBL" id="TFK55432.1"/>
    </source>
</evidence>
<dbReference type="EMBL" id="ML213504">
    <property type="protein sequence ID" value="TFK55432.1"/>
    <property type="molecule type" value="Genomic_DNA"/>
</dbReference>
<feature type="compositionally biased region" description="Low complexity" evidence="1">
    <location>
        <begin position="105"/>
        <end position="115"/>
    </location>
</feature>
<accession>A0A5C3NDN6</accession>
<feature type="region of interest" description="Disordered" evidence="1">
    <location>
        <begin position="1"/>
        <end position="123"/>
    </location>
</feature>
<feature type="compositionally biased region" description="Polar residues" evidence="1">
    <location>
        <begin position="81"/>
        <end position="95"/>
    </location>
</feature>
<gene>
    <name evidence="2" type="ORF">OE88DRAFT_1804289</name>
</gene>
<evidence type="ECO:0000313" key="3">
    <source>
        <dbReference type="Proteomes" id="UP000305948"/>
    </source>
</evidence>